<accession>T0CU78</accession>
<comment type="subcellular location">
    <subcellularLocation>
        <location evidence="1">Membrane</location>
        <topology evidence="1">Multi-pass membrane protein</topology>
    </subcellularLocation>
</comment>
<evidence type="ECO:0000313" key="9">
    <source>
        <dbReference type="Proteomes" id="UP000829401"/>
    </source>
</evidence>
<evidence type="ECO:0000256" key="4">
    <source>
        <dbReference type="ARBA" id="ARBA00022544"/>
    </source>
</evidence>
<evidence type="ECO:0000256" key="1">
    <source>
        <dbReference type="ARBA" id="ARBA00004141"/>
    </source>
</evidence>
<evidence type="ECO:0000256" key="7">
    <source>
        <dbReference type="ARBA" id="ARBA00023136"/>
    </source>
</evidence>
<evidence type="ECO:0000256" key="6">
    <source>
        <dbReference type="ARBA" id="ARBA00022989"/>
    </source>
</evidence>
<sequence length="264" mass="30078">MMTFISMFALPRTPKPMILGLFLFACGLAVWAGIEVIARCAETFVPITITFFLFVFICLLPNMRPAYVRPVLGPDWFETIIQAAIVPSAWYGEFLLMGFLLPFLETSKNVRRMSYYLLTFIGVFVVMIALQSTMVAGPLIEKLTYSYYITARYISLGDFFERIDPLIISIWMYGLVVKEAVCLFVFATCVTHLTGLSDHRLIVMPVTILTMIGCLWMFPNLAELRSFLTYTFPIEGMVVQNILPTFLLAVDMLRRRLDRSPAHA</sequence>
<dbReference type="STRING" id="1356854.N007_17315"/>
<dbReference type="eggNOG" id="COG0531">
    <property type="taxonomic scope" value="Bacteria"/>
</dbReference>
<keyword evidence="6" id="KW-1133">Transmembrane helix</keyword>
<dbReference type="OrthoDB" id="1675410at2"/>
<dbReference type="PANTHER" id="PTHR34975:SF2">
    <property type="entry name" value="SPORE GERMINATION PROTEIN A2"/>
    <property type="match status" value="1"/>
</dbReference>
<dbReference type="RefSeq" id="WP_021298601.1">
    <property type="nucleotide sequence ID" value="NZ_AURB01000199.1"/>
</dbReference>
<dbReference type="KEGG" id="aaco:K1I37_10925"/>
<evidence type="ECO:0000256" key="3">
    <source>
        <dbReference type="ARBA" id="ARBA00022448"/>
    </source>
</evidence>
<dbReference type="Proteomes" id="UP000829401">
    <property type="component" value="Chromosome"/>
</dbReference>
<keyword evidence="4" id="KW-0309">Germination</keyword>
<gene>
    <name evidence="8" type="ORF">K1I37_10925</name>
</gene>
<dbReference type="EMBL" id="CP080467">
    <property type="protein sequence ID" value="UNO47252.1"/>
    <property type="molecule type" value="Genomic_DNA"/>
</dbReference>
<evidence type="ECO:0000256" key="2">
    <source>
        <dbReference type="ARBA" id="ARBA00007998"/>
    </source>
</evidence>
<keyword evidence="9" id="KW-1185">Reference proteome</keyword>
<dbReference type="AlphaFoldDB" id="T0CU78"/>
<evidence type="ECO:0000256" key="5">
    <source>
        <dbReference type="ARBA" id="ARBA00022692"/>
    </source>
</evidence>
<dbReference type="InterPro" id="IPR004761">
    <property type="entry name" value="Spore_GerAB"/>
</dbReference>
<keyword evidence="3" id="KW-0813">Transport</keyword>
<keyword evidence="7" id="KW-0472">Membrane</keyword>
<proteinExistence type="inferred from homology"/>
<accession>A0A9E6ZES2</accession>
<organism evidence="8 9">
    <name type="scientific">Alicyclobacillus acidoterrestris (strain ATCC 49025 / DSM 3922 / CIP 106132 / NCIMB 13137 / GD3B)</name>
    <dbReference type="NCBI Taxonomy" id="1356854"/>
    <lineage>
        <taxon>Bacteria</taxon>
        <taxon>Bacillati</taxon>
        <taxon>Bacillota</taxon>
        <taxon>Bacilli</taxon>
        <taxon>Bacillales</taxon>
        <taxon>Alicyclobacillaceae</taxon>
        <taxon>Alicyclobacillus</taxon>
    </lineage>
</organism>
<dbReference type="GO" id="GO:0009847">
    <property type="term" value="P:spore germination"/>
    <property type="evidence" value="ECO:0007669"/>
    <property type="project" value="InterPro"/>
</dbReference>
<name>T0CU78_ALIAG</name>
<dbReference type="Pfam" id="PF03845">
    <property type="entry name" value="Spore_permease"/>
    <property type="match status" value="1"/>
</dbReference>
<protein>
    <submittedName>
        <fullName evidence="8">Spore germination protein</fullName>
    </submittedName>
</protein>
<reference evidence="9" key="1">
    <citation type="journal article" date="2022" name="G3 (Bethesda)">
        <title>Unveiling the complete genome sequence of Alicyclobacillus acidoterrestris DSM 3922T, a taint-producing strain.</title>
        <authorList>
            <person name="Leonardo I.C."/>
            <person name="Barreto Crespo M.T."/>
            <person name="Gaspar F.B."/>
        </authorList>
    </citation>
    <scope>NUCLEOTIDE SEQUENCE [LARGE SCALE GENOMIC DNA]</scope>
    <source>
        <strain evidence="9">DSM 3922</strain>
    </source>
</reference>
<evidence type="ECO:0000313" key="8">
    <source>
        <dbReference type="EMBL" id="UNO47252.1"/>
    </source>
</evidence>
<dbReference type="GO" id="GO:0016020">
    <property type="term" value="C:membrane"/>
    <property type="evidence" value="ECO:0007669"/>
    <property type="project" value="UniProtKB-SubCell"/>
</dbReference>
<comment type="similarity">
    <text evidence="2">Belongs to the amino acid-polyamine-organocation (APC) superfamily. Spore germination protein (SGP) (TC 2.A.3.9) family.</text>
</comment>
<keyword evidence="5" id="KW-0812">Transmembrane</keyword>
<dbReference type="PANTHER" id="PTHR34975">
    <property type="entry name" value="SPORE GERMINATION PROTEIN A2"/>
    <property type="match status" value="1"/>
</dbReference>